<dbReference type="AlphaFoldDB" id="A0A1B7XQE2"/>
<dbReference type="OrthoDB" id="4841002at2759"/>
<reference evidence="3" key="1">
    <citation type="journal article" date="2017" name="BMC Genomics">
        <title>Gapless genome assembly of Colletotrichum higginsianum reveals chromosome structure and association of transposable elements with secondary metabolite gene clusters.</title>
        <authorList>
            <person name="Dallery J.-F."/>
            <person name="Lapalu N."/>
            <person name="Zampounis A."/>
            <person name="Pigne S."/>
            <person name="Luyten I."/>
            <person name="Amselem J."/>
            <person name="Wittenberg A.H.J."/>
            <person name="Zhou S."/>
            <person name="de Queiroz M.V."/>
            <person name="Robin G.P."/>
            <person name="Auger A."/>
            <person name="Hainaut M."/>
            <person name="Henrissat B."/>
            <person name="Kim K.-T."/>
            <person name="Lee Y.-H."/>
            <person name="Lespinet O."/>
            <person name="Schwartz D.C."/>
            <person name="Thon M.R."/>
            <person name="O'Connell R.J."/>
        </authorList>
    </citation>
    <scope>NUCLEOTIDE SEQUENCE [LARGE SCALE GENOMIC DNA]</scope>
    <source>
        <strain evidence="3">IMI 349063</strain>
    </source>
</reference>
<accession>A0A1B7XQE2</accession>
<gene>
    <name evidence="2" type="ORF">CH63R_14545</name>
</gene>
<protein>
    <submittedName>
        <fullName evidence="2">Uncharacterized protein</fullName>
    </submittedName>
</protein>
<name>A0A1B7XQE2_COLHI</name>
<comment type="caution">
    <text evidence="2">The sequence shown here is derived from an EMBL/GenBank/DDBJ whole genome shotgun (WGS) entry which is preliminary data.</text>
</comment>
<organism evidence="2 3">
    <name type="scientific">Colletotrichum higginsianum (strain IMI 349063)</name>
    <name type="common">Crucifer anthracnose fungus</name>
    <dbReference type="NCBI Taxonomy" id="759273"/>
    <lineage>
        <taxon>Eukaryota</taxon>
        <taxon>Fungi</taxon>
        <taxon>Dikarya</taxon>
        <taxon>Ascomycota</taxon>
        <taxon>Pezizomycotina</taxon>
        <taxon>Sordariomycetes</taxon>
        <taxon>Hypocreomycetidae</taxon>
        <taxon>Glomerellales</taxon>
        <taxon>Glomerellaceae</taxon>
        <taxon>Colletotrichum</taxon>
        <taxon>Colletotrichum destructivum species complex</taxon>
    </lineage>
</organism>
<dbReference type="Proteomes" id="UP000092177">
    <property type="component" value="Chromosome 12"/>
</dbReference>
<dbReference type="GeneID" id="28873626"/>
<sequence length="150" mass="15991">MWQQRKAQGSQARRGGEAVFSATIDFNPTYGQLDGAVVPEGQSIPDINQLGKTSTQIPNQPDSTGHQYDSHQLEGEAETAAGDVPESAGQNFQNMTKCVEDNADADADADAFSSPEAVAVTLEALGREKVWKNGQTVGQIGNFRLQTGSH</sequence>
<evidence type="ECO:0000256" key="1">
    <source>
        <dbReference type="SAM" id="MobiDB-lite"/>
    </source>
</evidence>
<evidence type="ECO:0000313" key="2">
    <source>
        <dbReference type="EMBL" id="OBR01973.1"/>
    </source>
</evidence>
<dbReference type="RefSeq" id="XP_018150491.1">
    <property type="nucleotide sequence ID" value="XM_018309519.1"/>
</dbReference>
<dbReference type="EMBL" id="LTAN01000012">
    <property type="protein sequence ID" value="OBR01973.1"/>
    <property type="molecule type" value="Genomic_DNA"/>
</dbReference>
<evidence type="ECO:0000313" key="3">
    <source>
        <dbReference type="Proteomes" id="UP000092177"/>
    </source>
</evidence>
<feature type="region of interest" description="Disordered" evidence="1">
    <location>
        <begin position="35"/>
        <end position="101"/>
    </location>
</feature>
<dbReference type="KEGG" id="chig:CH63R_14545"/>
<keyword evidence="3" id="KW-1185">Reference proteome</keyword>
<dbReference type="VEuPathDB" id="FungiDB:CH63R_14545"/>
<feature type="compositionally biased region" description="Polar residues" evidence="1">
    <location>
        <begin position="50"/>
        <end position="67"/>
    </location>
</feature>
<proteinExistence type="predicted"/>